<dbReference type="Proteomes" id="UP000186817">
    <property type="component" value="Unassembled WGS sequence"/>
</dbReference>
<sequence>MAPKRGYTTNEENTPDIVQEEKPSSSDATKNEENTEKPSSSDATKKQEITEKPSSSDATKKQKITEKPSSSDATKSINGMTKIEKEQSQEEKIQFDALDVKEALKTCAELFNQMNPLAQKRDYLLNKHKLKNKPVKKETSSSSTTSLNLRAVLRGTTEQKDITGITTDMIYSKLTTKATDLLTMNETQKKNAVLFINNEQIASPGSTRLHSDKFVTQNKEGKKTRVILRSGDVLSLVLRLCSQVPYL</sequence>
<organism evidence="2 3">
    <name type="scientific">Symbiodinium microadriaticum</name>
    <name type="common">Dinoflagellate</name>
    <name type="synonym">Zooxanthella microadriatica</name>
    <dbReference type="NCBI Taxonomy" id="2951"/>
    <lineage>
        <taxon>Eukaryota</taxon>
        <taxon>Sar</taxon>
        <taxon>Alveolata</taxon>
        <taxon>Dinophyceae</taxon>
        <taxon>Suessiales</taxon>
        <taxon>Symbiodiniaceae</taxon>
        <taxon>Symbiodinium</taxon>
    </lineage>
</organism>
<proteinExistence type="predicted"/>
<dbReference type="EMBL" id="LSRX01000624">
    <property type="protein sequence ID" value="OLP92398.1"/>
    <property type="molecule type" value="Genomic_DNA"/>
</dbReference>
<dbReference type="AlphaFoldDB" id="A0A1Q9DB77"/>
<name>A0A1Q9DB77_SYMMI</name>
<evidence type="ECO:0000313" key="2">
    <source>
        <dbReference type="EMBL" id="OLP92398.1"/>
    </source>
</evidence>
<protein>
    <submittedName>
        <fullName evidence="2">Uncharacterized protein</fullName>
    </submittedName>
</protein>
<evidence type="ECO:0000313" key="3">
    <source>
        <dbReference type="Proteomes" id="UP000186817"/>
    </source>
</evidence>
<feature type="compositionally biased region" description="Basic and acidic residues" evidence="1">
    <location>
        <begin position="19"/>
        <end position="36"/>
    </location>
</feature>
<feature type="compositionally biased region" description="Polar residues" evidence="1">
    <location>
        <begin position="67"/>
        <end position="79"/>
    </location>
</feature>
<reference evidence="2 3" key="1">
    <citation type="submission" date="2016-02" db="EMBL/GenBank/DDBJ databases">
        <title>Genome analysis of coral dinoflagellate symbionts highlights evolutionary adaptations to a symbiotic lifestyle.</title>
        <authorList>
            <person name="Aranda M."/>
            <person name="Li Y."/>
            <person name="Liew Y.J."/>
            <person name="Baumgarten S."/>
            <person name="Simakov O."/>
            <person name="Wilson M."/>
            <person name="Piel J."/>
            <person name="Ashoor H."/>
            <person name="Bougouffa S."/>
            <person name="Bajic V.B."/>
            <person name="Ryu T."/>
            <person name="Ravasi T."/>
            <person name="Bayer T."/>
            <person name="Micklem G."/>
            <person name="Kim H."/>
            <person name="Bhak J."/>
            <person name="Lajeunesse T.C."/>
            <person name="Voolstra C.R."/>
        </authorList>
    </citation>
    <scope>NUCLEOTIDE SEQUENCE [LARGE SCALE GENOMIC DNA]</scope>
    <source>
        <strain evidence="2 3">CCMP2467</strain>
    </source>
</reference>
<gene>
    <name evidence="2" type="ORF">AK812_SmicGene25802</name>
</gene>
<dbReference type="OrthoDB" id="10315836at2759"/>
<feature type="region of interest" description="Disordered" evidence="1">
    <location>
        <begin position="1"/>
        <end position="89"/>
    </location>
</feature>
<evidence type="ECO:0000256" key="1">
    <source>
        <dbReference type="SAM" id="MobiDB-lite"/>
    </source>
</evidence>
<comment type="caution">
    <text evidence="2">The sequence shown here is derived from an EMBL/GenBank/DDBJ whole genome shotgun (WGS) entry which is preliminary data.</text>
</comment>
<accession>A0A1Q9DB77</accession>
<keyword evidence="3" id="KW-1185">Reference proteome</keyword>